<keyword evidence="1" id="KW-1133">Transmembrane helix</keyword>
<sequence>MLRSNERGLSLSVWTAVALPAFIVTIGLGVDFAGHAAAEQEAREIAAQAARAAVHQVTLTDAGPMLDVGAGRRVALRYAEAAGYSADVRLTQATGATVTVRGTHPTAFLGLIGIRGIPVEGEGTARGLPVTRS</sequence>
<protein>
    <recommendedName>
        <fullName evidence="4">Flp pilus-assembly TadG-like N-terminal domain-containing protein</fullName>
    </recommendedName>
</protein>
<name>A0ABP9F9X3_9ACTN</name>
<proteinExistence type="predicted"/>
<keyword evidence="1" id="KW-0812">Transmembrane</keyword>
<evidence type="ECO:0000313" key="3">
    <source>
        <dbReference type="Proteomes" id="UP001501521"/>
    </source>
</evidence>
<keyword evidence="3" id="KW-1185">Reference proteome</keyword>
<dbReference type="EMBL" id="BAABLV010000008">
    <property type="protein sequence ID" value="GAA4891417.1"/>
    <property type="molecule type" value="Genomic_DNA"/>
</dbReference>
<comment type="caution">
    <text evidence="2">The sequence shown here is derived from an EMBL/GenBank/DDBJ whole genome shotgun (WGS) entry which is preliminary data.</text>
</comment>
<gene>
    <name evidence="2" type="ORF">GCM10025789_05360</name>
</gene>
<feature type="transmembrane region" description="Helical" evidence="1">
    <location>
        <begin position="12"/>
        <end position="33"/>
    </location>
</feature>
<evidence type="ECO:0000313" key="2">
    <source>
        <dbReference type="EMBL" id="GAA4891417.1"/>
    </source>
</evidence>
<organism evidence="2 3">
    <name type="scientific">Tessaracoccus lubricantis</name>
    <dbReference type="NCBI Taxonomy" id="545543"/>
    <lineage>
        <taxon>Bacteria</taxon>
        <taxon>Bacillati</taxon>
        <taxon>Actinomycetota</taxon>
        <taxon>Actinomycetes</taxon>
        <taxon>Propionibacteriales</taxon>
        <taxon>Propionibacteriaceae</taxon>
        <taxon>Tessaracoccus</taxon>
    </lineage>
</organism>
<evidence type="ECO:0008006" key="4">
    <source>
        <dbReference type="Google" id="ProtNLM"/>
    </source>
</evidence>
<evidence type="ECO:0000256" key="1">
    <source>
        <dbReference type="SAM" id="Phobius"/>
    </source>
</evidence>
<dbReference type="RefSeq" id="WP_345578583.1">
    <property type="nucleotide sequence ID" value="NZ_BAABLV010000008.1"/>
</dbReference>
<accession>A0ABP9F9X3</accession>
<keyword evidence="1" id="KW-0472">Membrane</keyword>
<reference evidence="3" key="1">
    <citation type="journal article" date="2019" name="Int. J. Syst. Evol. Microbiol.">
        <title>The Global Catalogue of Microorganisms (GCM) 10K type strain sequencing project: providing services to taxonomists for standard genome sequencing and annotation.</title>
        <authorList>
            <consortium name="The Broad Institute Genomics Platform"/>
            <consortium name="The Broad Institute Genome Sequencing Center for Infectious Disease"/>
            <person name="Wu L."/>
            <person name="Ma J."/>
        </authorList>
    </citation>
    <scope>NUCLEOTIDE SEQUENCE [LARGE SCALE GENOMIC DNA]</scope>
    <source>
        <strain evidence="3">JCM 19125</strain>
    </source>
</reference>
<dbReference type="Proteomes" id="UP001501521">
    <property type="component" value="Unassembled WGS sequence"/>
</dbReference>